<dbReference type="GO" id="GO:0015036">
    <property type="term" value="F:disulfide oxidoreductase activity"/>
    <property type="evidence" value="ECO:0007669"/>
    <property type="project" value="UniProtKB-ARBA"/>
</dbReference>
<dbReference type="OrthoDB" id="415696at2759"/>
<dbReference type="CDD" id="cd03028">
    <property type="entry name" value="GRX_PICOT_like"/>
    <property type="match status" value="1"/>
</dbReference>
<dbReference type="InterPro" id="IPR033658">
    <property type="entry name" value="GRX_PICOT-like"/>
</dbReference>
<dbReference type="PROSITE" id="PS51352">
    <property type="entry name" value="THIOREDOXIN_2"/>
    <property type="match status" value="1"/>
</dbReference>
<keyword evidence="4" id="KW-0411">Iron-sulfur</keyword>
<dbReference type="Pfam" id="PF00462">
    <property type="entry name" value="Glutaredoxin"/>
    <property type="match status" value="1"/>
</dbReference>
<dbReference type="GO" id="GO:0005634">
    <property type="term" value="C:nucleus"/>
    <property type="evidence" value="ECO:0007669"/>
    <property type="project" value="TreeGrafter"/>
</dbReference>
<dbReference type="PROSITE" id="PS51354">
    <property type="entry name" value="GLUTAREDOXIN_2"/>
    <property type="match status" value="1"/>
</dbReference>
<dbReference type="EMBL" id="WHVB01000032">
    <property type="protein sequence ID" value="KAF8468536.1"/>
    <property type="molecule type" value="Genomic_DNA"/>
</dbReference>
<sequence>MAAVSNLYQVESSDQFKGLLSKDLQRVSLLYFWAPWAEPCKQMTEVITELSKKYPKLLSLQIEAEGQSDISESFDIESVPSFIILRGHTLLDRILGADAPALAKAIEKYVGSAESPAPLSRSEKSPAAPPPAVEKKGTPEELDTRLRRLMNQSRVVLFMKGSPDQPRCGFSRKISDLLRNKNIEFSHFDILTDESVRQGLKKLNDWPTFPQLIIKGELVGGLDIVKEMAETGELDQLIA</sequence>
<reference evidence="8" key="1">
    <citation type="submission" date="2019-10" db="EMBL/GenBank/DDBJ databases">
        <authorList>
            <consortium name="DOE Joint Genome Institute"/>
            <person name="Kuo A."/>
            <person name="Miyauchi S."/>
            <person name="Kiss E."/>
            <person name="Drula E."/>
            <person name="Kohler A."/>
            <person name="Sanchez-Garcia M."/>
            <person name="Andreopoulos B."/>
            <person name="Barry K.W."/>
            <person name="Bonito G."/>
            <person name="Buee M."/>
            <person name="Carver A."/>
            <person name="Chen C."/>
            <person name="Cichocki N."/>
            <person name="Clum A."/>
            <person name="Culley D."/>
            <person name="Crous P.W."/>
            <person name="Fauchery L."/>
            <person name="Girlanda M."/>
            <person name="Hayes R."/>
            <person name="Keri Z."/>
            <person name="LaButti K."/>
            <person name="Lipzen A."/>
            <person name="Lombard V."/>
            <person name="Magnuson J."/>
            <person name="Maillard F."/>
            <person name="Morin E."/>
            <person name="Murat C."/>
            <person name="Nolan M."/>
            <person name="Ohm R."/>
            <person name="Pangilinan J."/>
            <person name="Pereira M."/>
            <person name="Perotto S."/>
            <person name="Peter M."/>
            <person name="Riley R."/>
            <person name="Sitrit Y."/>
            <person name="Stielow B."/>
            <person name="Szollosi G."/>
            <person name="Zifcakova L."/>
            <person name="Stursova M."/>
            <person name="Spatafora J.W."/>
            <person name="Tedersoo L."/>
            <person name="Vaario L.-M."/>
            <person name="Yamada A."/>
            <person name="Yan M."/>
            <person name="Wang P."/>
            <person name="Xu J."/>
            <person name="Bruns T."/>
            <person name="Baldrian P."/>
            <person name="Vilgalys R."/>
            <person name="Henrissat B."/>
            <person name="Grigoriev I.V."/>
            <person name="Hibbett D."/>
            <person name="Nagy L.G."/>
            <person name="Martin F.M."/>
        </authorList>
    </citation>
    <scope>NUCLEOTIDE SEQUENCE</scope>
    <source>
        <strain evidence="8">Prilba</strain>
    </source>
</reference>
<dbReference type="InterPro" id="IPR013766">
    <property type="entry name" value="Thioredoxin_domain"/>
</dbReference>
<proteinExistence type="inferred from homology"/>
<comment type="caution">
    <text evidence="8">The sequence shown here is derived from an EMBL/GenBank/DDBJ whole genome shotgun (WGS) entry which is preliminary data.</text>
</comment>
<dbReference type="Proteomes" id="UP000759537">
    <property type="component" value="Unassembled WGS sequence"/>
</dbReference>
<dbReference type="GO" id="GO:0006879">
    <property type="term" value="P:intracellular iron ion homeostasis"/>
    <property type="evidence" value="ECO:0007669"/>
    <property type="project" value="TreeGrafter"/>
</dbReference>
<evidence type="ECO:0000256" key="1">
    <source>
        <dbReference type="ARBA" id="ARBA00009630"/>
    </source>
</evidence>
<dbReference type="PANTHER" id="PTHR10293">
    <property type="entry name" value="GLUTAREDOXIN FAMILY MEMBER"/>
    <property type="match status" value="1"/>
</dbReference>
<evidence type="ECO:0000256" key="6">
    <source>
        <dbReference type="SAM" id="MobiDB-lite"/>
    </source>
</evidence>
<accession>A0A9P5JY42</accession>
<organism evidence="8 9">
    <name type="scientific">Russula ochroleuca</name>
    <dbReference type="NCBI Taxonomy" id="152965"/>
    <lineage>
        <taxon>Eukaryota</taxon>
        <taxon>Fungi</taxon>
        <taxon>Dikarya</taxon>
        <taxon>Basidiomycota</taxon>
        <taxon>Agaricomycotina</taxon>
        <taxon>Agaricomycetes</taxon>
        <taxon>Russulales</taxon>
        <taxon>Russulaceae</taxon>
        <taxon>Russula</taxon>
    </lineage>
</organism>
<dbReference type="FunFam" id="3.40.30.10:FF:000092">
    <property type="entry name" value="Monothiol glutaredoxin"/>
    <property type="match status" value="1"/>
</dbReference>
<dbReference type="Pfam" id="PF00085">
    <property type="entry name" value="Thioredoxin"/>
    <property type="match status" value="1"/>
</dbReference>
<dbReference type="SUPFAM" id="SSF52833">
    <property type="entry name" value="Thioredoxin-like"/>
    <property type="match status" value="2"/>
</dbReference>
<evidence type="ECO:0000256" key="2">
    <source>
        <dbReference type="ARBA" id="ARBA00022723"/>
    </source>
</evidence>
<evidence type="ECO:0000256" key="4">
    <source>
        <dbReference type="ARBA" id="ARBA00023014"/>
    </source>
</evidence>
<dbReference type="GO" id="GO:0046872">
    <property type="term" value="F:metal ion binding"/>
    <property type="evidence" value="ECO:0007669"/>
    <property type="project" value="UniProtKB-KW"/>
</dbReference>
<evidence type="ECO:0000313" key="9">
    <source>
        <dbReference type="Proteomes" id="UP000759537"/>
    </source>
</evidence>
<dbReference type="InterPro" id="IPR004480">
    <property type="entry name" value="Monothiol_GRX-rel"/>
</dbReference>
<keyword evidence="9" id="KW-1185">Reference proteome</keyword>
<keyword evidence="3" id="KW-0408">Iron</keyword>
<dbReference type="GO" id="GO:0005829">
    <property type="term" value="C:cytosol"/>
    <property type="evidence" value="ECO:0007669"/>
    <property type="project" value="TreeGrafter"/>
</dbReference>
<dbReference type="CDD" id="cd02984">
    <property type="entry name" value="TRX_PICOT"/>
    <property type="match status" value="1"/>
</dbReference>
<keyword evidence="2" id="KW-0479">Metal-binding</keyword>
<dbReference type="FunFam" id="3.40.30.10:FF:000012">
    <property type="entry name" value="Monothiol glutaredoxin"/>
    <property type="match status" value="1"/>
</dbReference>
<dbReference type="AlphaFoldDB" id="A0A9P5JY42"/>
<evidence type="ECO:0000256" key="3">
    <source>
        <dbReference type="ARBA" id="ARBA00023004"/>
    </source>
</evidence>
<reference evidence="8" key="2">
    <citation type="journal article" date="2020" name="Nat. Commun.">
        <title>Large-scale genome sequencing of mycorrhizal fungi provides insights into the early evolution of symbiotic traits.</title>
        <authorList>
            <person name="Miyauchi S."/>
            <person name="Kiss E."/>
            <person name="Kuo A."/>
            <person name="Drula E."/>
            <person name="Kohler A."/>
            <person name="Sanchez-Garcia M."/>
            <person name="Morin E."/>
            <person name="Andreopoulos B."/>
            <person name="Barry K.W."/>
            <person name="Bonito G."/>
            <person name="Buee M."/>
            <person name="Carver A."/>
            <person name="Chen C."/>
            <person name="Cichocki N."/>
            <person name="Clum A."/>
            <person name="Culley D."/>
            <person name="Crous P.W."/>
            <person name="Fauchery L."/>
            <person name="Girlanda M."/>
            <person name="Hayes R.D."/>
            <person name="Keri Z."/>
            <person name="LaButti K."/>
            <person name="Lipzen A."/>
            <person name="Lombard V."/>
            <person name="Magnuson J."/>
            <person name="Maillard F."/>
            <person name="Murat C."/>
            <person name="Nolan M."/>
            <person name="Ohm R.A."/>
            <person name="Pangilinan J."/>
            <person name="Pereira M.F."/>
            <person name="Perotto S."/>
            <person name="Peter M."/>
            <person name="Pfister S."/>
            <person name="Riley R."/>
            <person name="Sitrit Y."/>
            <person name="Stielow J.B."/>
            <person name="Szollosi G."/>
            <person name="Zifcakova L."/>
            <person name="Stursova M."/>
            <person name="Spatafora J.W."/>
            <person name="Tedersoo L."/>
            <person name="Vaario L.M."/>
            <person name="Yamada A."/>
            <person name="Yan M."/>
            <person name="Wang P."/>
            <person name="Xu J."/>
            <person name="Bruns T."/>
            <person name="Baldrian P."/>
            <person name="Vilgalys R."/>
            <person name="Dunand C."/>
            <person name="Henrissat B."/>
            <person name="Grigoriev I.V."/>
            <person name="Hibbett D."/>
            <person name="Nagy L.G."/>
            <person name="Martin F.M."/>
        </authorList>
    </citation>
    <scope>NUCLEOTIDE SEQUENCE</scope>
    <source>
        <strain evidence="8">Prilba</strain>
    </source>
</reference>
<evidence type="ECO:0000259" key="7">
    <source>
        <dbReference type="PROSITE" id="PS51352"/>
    </source>
</evidence>
<dbReference type="InterPro" id="IPR002109">
    <property type="entry name" value="Glutaredoxin"/>
</dbReference>
<comment type="function">
    <text evidence="5">Monothiol glutaredoxin involved in the biogenesis of iron-sulfur clusters. Binds one iron-sulfur cluster per dimer. The iron-sulfur cluster is bound between subunits, and is complexed by a bound glutathione and a cysteine residue from each subunit.</text>
</comment>
<dbReference type="Gene3D" id="3.40.30.10">
    <property type="entry name" value="Glutaredoxin"/>
    <property type="match status" value="2"/>
</dbReference>
<dbReference type="PANTHER" id="PTHR10293:SF73">
    <property type="entry name" value="GLUTAREDOXIN-3"/>
    <property type="match status" value="1"/>
</dbReference>
<name>A0A9P5JY42_9AGAM</name>
<dbReference type="InterPro" id="IPR036249">
    <property type="entry name" value="Thioredoxin-like_sf"/>
</dbReference>
<dbReference type="GO" id="GO:0051537">
    <property type="term" value="F:2 iron, 2 sulfur cluster binding"/>
    <property type="evidence" value="ECO:0007669"/>
    <property type="project" value="TreeGrafter"/>
</dbReference>
<protein>
    <submittedName>
        <fullName evidence="8">Glutaredoxin</fullName>
    </submittedName>
</protein>
<gene>
    <name evidence="8" type="ORF">DFH94DRAFT_284483</name>
</gene>
<comment type="similarity">
    <text evidence="1">Belongs to the glutaredoxin family. Monothiol subfamily.</text>
</comment>
<evidence type="ECO:0000256" key="5">
    <source>
        <dbReference type="ARBA" id="ARBA00055846"/>
    </source>
</evidence>
<evidence type="ECO:0000313" key="8">
    <source>
        <dbReference type="EMBL" id="KAF8468536.1"/>
    </source>
</evidence>
<feature type="region of interest" description="Disordered" evidence="6">
    <location>
        <begin position="115"/>
        <end position="140"/>
    </location>
</feature>
<feature type="domain" description="Thioredoxin" evidence="7">
    <location>
        <begin position="1"/>
        <end position="111"/>
    </location>
</feature>